<reference evidence="1 2" key="1">
    <citation type="journal article" date="2019" name="Sci. Rep.">
        <title>Orb-weaving spider Araneus ventricosus genome elucidates the spidroin gene catalogue.</title>
        <authorList>
            <person name="Kono N."/>
            <person name="Nakamura H."/>
            <person name="Ohtoshi R."/>
            <person name="Moran D.A.P."/>
            <person name="Shinohara A."/>
            <person name="Yoshida Y."/>
            <person name="Fujiwara M."/>
            <person name="Mori M."/>
            <person name="Tomita M."/>
            <person name="Arakawa K."/>
        </authorList>
    </citation>
    <scope>NUCLEOTIDE SEQUENCE [LARGE SCALE GENOMIC DNA]</scope>
</reference>
<dbReference type="EMBL" id="BGPR01000676">
    <property type="protein sequence ID" value="GBM31104.1"/>
    <property type="molecule type" value="Genomic_DNA"/>
</dbReference>
<sequence length="95" mass="10931">MCVEQSVIHLRVNRCQSRKYKIVSPGREGNDRSARSTRHSARWNSVTATGISAQRDQRDTGWGRTLMVAAFVLDQWEQRSRRYIAKSLVIRITIG</sequence>
<dbReference type="Proteomes" id="UP000499080">
    <property type="component" value="Unassembled WGS sequence"/>
</dbReference>
<proteinExistence type="predicted"/>
<gene>
    <name evidence="1" type="ORF">AVEN_58907_1</name>
</gene>
<evidence type="ECO:0000313" key="2">
    <source>
        <dbReference type="Proteomes" id="UP000499080"/>
    </source>
</evidence>
<name>A0A4Y2ET55_ARAVE</name>
<protein>
    <submittedName>
        <fullName evidence="1">Uncharacterized protein</fullName>
    </submittedName>
</protein>
<organism evidence="1 2">
    <name type="scientific">Araneus ventricosus</name>
    <name type="common">Orbweaver spider</name>
    <name type="synonym">Epeira ventricosa</name>
    <dbReference type="NCBI Taxonomy" id="182803"/>
    <lineage>
        <taxon>Eukaryota</taxon>
        <taxon>Metazoa</taxon>
        <taxon>Ecdysozoa</taxon>
        <taxon>Arthropoda</taxon>
        <taxon>Chelicerata</taxon>
        <taxon>Arachnida</taxon>
        <taxon>Araneae</taxon>
        <taxon>Araneomorphae</taxon>
        <taxon>Entelegynae</taxon>
        <taxon>Araneoidea</taxon>
        <taxon>Araneidae</taxon>
        <taxon>Araneus</taxon>
    </lineage>
</organism>
<comment type="caution">
    <text evidence="1">The sequence shown here is derived from an EMBL/GenBank/DDBJ whole genome shotgun (WGS) entry which is preliminary data.</text>
</comment>
<accession>A0A4Y2ET55</accession>
<dbReference type="AlphaFoldDB" id="A0A4Y2ET55"/>
<evidence type="ECO:0000313" key="1">
    <source>
        <dbReference type="EMBL" id="GBM31104.1"/>
    </source>
</evidence>
<keyword evidence="2" id="KW-1185">Reference proteome</keyword>